<reference evidence="3 4" key="1">
    <citation type="journal article" date="2018" name="Appl. Microbiol. Biotechnol.">
        <title>Co-cultivation of the strictly anaerobic methanogen Methanosarcina barkeri with aerobic methanotrophs in an oxygen-limited membrane bioreactor.</title>
        <authorList>
            <person name="In 't Zandt M.H."/>
            <person name="van den Bosch T.J.M."/>
            <person name="Rijkers R."/>
            <person name="van Kessel M.A.H.J."/>
            <person name="Jetten M.S.M."/>
            <person name="Welte C.U."/>
        </authorList>
    </citation>
    <scope>NUCLEOTIDE SEQUENCE [LARGE SCALE GENOMIC DNA]</scope>
    <source>
        <strain evidence="3 4">DSM 17706</strain>
    </source>
</reference>
<feature type="domain" description="Restriction system protein Mrr-like N-terminal" evidence="2">
    <location>
        <begin position="6"/>
        <end position="90"/>
    </location>
</feature>
<keyword evidence="3" id="KW-0540">Nuclease</keyword>
<name>A0A2U1SMZ5_METSR</name>
<dbReference type="GO" id="GO:0003677">
    <property type="term" value="F:DNA binding"/>
    <property type="evidence" value="ECO:0007669"/>
    <property type="project" value="InterPro"/>
</dbReference>
<dbReference type="Gene3D" id="3.40.1350.10">
    <property type="match status" value="1"/>
</dbReference>
<protein>
    <submittedName>
        <fullName evidence="3">Restriction endonuclease</fullName>
    </submittedName>
</protein>
<dbReference type="OrthoDB" id="9803736at2"/>
<accession>A0A2U1SMZ5</accession>
<proteinExistence type="predicted"/>
<keyword evidence="4" id="KW-1185">Reference proteome</keyword>
<dbReference type="InterPro" id="IPR007560">
    <property type="entry name" value="Restrct_endonuc_IV_Mrr"/>
</dbReference>
<sequence length="314" mass="34801">MAIPDYQSLMLPVLSAASQGEIRIGDVVERVADSLALTAEERAQLLPSGRQTLFANRVHWAKTYLNKAGLVEITRRGHFTITDRGKIALQSNPGRIDNAFLTRFEEFRDFVKGARQEDEEAPPVALSSIELRSQTPDEIMREAHREIDASLRRDLLDRVRSAPPEFFERLLVNLLLGMGFGGSVADAGRALGRSGDDGVDGVIDQDALGLDRVYIQAKRYAEGNNVGSGAIRDFFGSLDRHKATKGLFVTTSRFSASAIETAQFLSKRIVLIDGDQLTKLMIRYNVGCRVEEALDRRRLLRVIGLRSSSRTAIV</sequence>
<evidence type="ECO:0000313" key="4">
    <source>
        <dbReference type="Proteomes" id="UP000245137"/>
    </source>
</evidence>
<dbReference type="InterPro" id="IPR052906">
    <property type="entry name" value="Type_IV_Methyl-Rstrct_Enzyme"/>
</dbReference>
<evidence type="ECO:0000259" key="2">
    <source>
        <dbReference type="Pfam" id="PF14338"/>
    </source>
</evidence>
<comment type="caution">
    <text evidence="3">The sequence shown here is derived from an EMBL/GenBank/DDBJ whole genome shotgun (WGS) entry which is preliminary data.</text>
</comment>
<dbReference type="PANTHER" id="PTHR30015">
    <property type="entry name" value="MRR RESTRICTION SYSTEM PROTEIN"/>
    <property type="match status" value="1"/>
</dbReference>
<evidence type="ECO:0000313" key="3">
    <source>
        <dbReference type="EMBL" id="PWB92988.1"/>
    </source>
</evidence>
<dbReference type="GO" id="GO:0015666">
    <property type="term" value="F:restriction endodeoxyribonuclease activity"/>
    <property type="evidence" value="ECO:0007669"/>
    <property type="project" value="TreeGrafter"/>
</dbReference>
<dbReference type="InterPro" id="IPR025745">
    <property type="entry name" value="Mrr-like_N_dom"/>
</dbReference>
<evidence type="ECO:0000259" key="1">
    <source>
        <dbReference type="Pfam" id="PF04471"/>
    </source>
</evidence>
<dbReference type="AlphaFoldDB" id="A0A2U1SMZ5"/>
<dbReference type="EMBL" id="PUIV01000031">
    <property type="protein sequence ID" value="PWB92988.1"/>
    <property type="molecule type" value="Genomic_DNA"/>
</dbReference>
<organism evidence="3 4">
    <name type="scientific">Methylosinus sporium</name>
    <dbReference type="NCBI Taxonomy" id="428"/>
    <lineage>
        <taxon>Bacteria</taxon>
        <taxon>Pseudomonadati</taxon>
        <taxon>Pseudomonadota</taxon>
        <taxon>Alphaproteobacteria</taxon>
        <taxon>Hyphomicrobiales</taxon>
        <taxon>Methylocystaceae</taxon>
        <taxon>Methylosinus</taxon>
    </lineage>
</organism>
<keyword evidence="3" id="KW-0255">Endonuclease</keyword>
<feature type="domain" description="Restriction endonuclease type IV Mrr" evidence="1">
    <location>
        <begin position="160"/>
        <end position="281"/>
    </location>
</feature>
<dbReference type="Pfam" id="PF04471">
    <property type="entry name" value="Mrr_cat"/>
    <property type="match status" value="1"/>
</dbReference>
<dbReference type="SUPFAM" id="SSF52980">
    <property type="entry name" value="Restriction endonuclease-like"/>
    <property type="match status" value="1"/>
</dbReference>
<gene>
    <name evidence="3" type="ORF">C5689_15465</name>
</gene>
<dbReference type="GO" id="GO:0009307">
    <property type="term" value="P:DNA restriction-modification system"/>
    <property type="evidence" value="ECO:0007669"/>
    <property type="project" value="InterPro"/>
</dbReference>
<keyword evidence="3" id="KW-0378">Hydrolase</keyword>
<dbReference type="InterPro" id="IPR011856">
    <property type="entry name" value="tRNA_endonuc-like_dom_sf"/>
</dbReference>
<dbReference type="RefSeq" id="WP_108918155.1">
    <property type="nucleotide sequence ID" value="NZ_CP189553.1"/>
</dbReference>
<dbReference type="InterPro" id="IPR011335">
    <property type="entry name" value="Restrct_endonuc-II-like"/>
</dbReference>
<dbReference type="Pfam" id="PF14338">
    <property type="entry name" value="Mrr_N"/>
    <property type="match status" value="1"/>
</dbReference>
<dbReference type="PANTHER" id="PTHR30015:SF7">
    <property type="entry name" value="TYPE IV METHYL-DIRECTED RESTRICTION ENZYME ECOKMRR"/>
    <property type="match status" value="1"/>
</dbReference>
<dbReference type="Proteomes" id="UP000245137">
    <property type="component" value="Unassembled WGS sequence"/>
</dbReference>